<comment type="caution">
    <text evidence="1">The sequence shown here is derived from an EMBL/GenBank/DDBJ whole genome shotgun (WGS) entry which is preliminary data.</text>
</comment>
<dbReference type="Proteomes" id="UP001501470">
    <property type="component" value="Unassembled WGS sequence"/>
</dbReference>
<gene>
    <name evidence="1" type="ORF">GCM10009827_073860</name>
</gene>
<name>A0ABN2BLH3_9ACTN</name>
<evidence type="ECO:0000313" key="1">
    <source>
        <dbReference type="EMBL" id="GAA1543421.1"/>
    </source>
</evidence>
<protein>
    <submittedName>
        <fullName evidence="1">Uncharacterized protein</fullName>
    </submittedName>
</protein>
<sequence>MLSGAGRSCRYAVAVQELRVFQVGDVRVELRELTLRDQYFGMIEGTPAMHRRFVVRRLEQELASTAGLHVHDLDRIRADAEARTDEWMPRERHQARLTSAWIPPDCRLGGHTELSVVWFQPPSEDPFDRLAAVVEPLDWRTLAVFHPFDPDNY</sequence>
<evidence type="ECO:0000313" key="2">
    <source>
        <dbReference type="Proteomes" id="UP001501470"/>
    </source>
</evidence>
<organism evidence="1 2">
    <name type="scientific">Dactylosporangium maewongense</name>
    <dbReference type="NCBI Taxonomy" id="634393"/>
    <lineage>
        <taxon>Bacteria</taxon>
        <taxon>Bacillati</taxon>
        <taxon>Actinomycetota</taxon>
        <taxon>Actinomycetes</taxon>
        <taxon>Micromonosporales</taxon>
        <taxon>Micromonosporaceae</taxon>
        <taxon>Dactylosporangium</taxon>
    </lineage>
</organism>
<proteinExistence type="predicted"/>
<accession>A0ABN2BLH3</accession>
<reference evidence="1 2" key="1">
    <citation type="journal article" date="2019" name="Int. J. Syst. Evol. Microbiol.">
        <title>The Global Catalogue of Microorganisms (GCM) 10K type strain sequencing project: providing services to taxonomists for standard genome sequencing and annotation.</title>
        <authorList>
            <consortium name="The Broad Institute Genomics Platform"/>
            <consortium name="The Broad Institute Genome Sequencing Center for Infectious Disease"/>
            <person name="Wu L."/>
            <person name="Ma J."/>
        </authorList>
    </citation>
    <scope>NUCLEOTIDE SEQUENCE [LARGE SCALE GENOMIC DNA]</scope>
    <source>
        <strain evidence="1 2">JCM 15933</strain>
    </source>
</reference>
<keyword evidence="2" id="KW-1185">Reference proteome</keyword>
<dbReference type="EMBL" id="BAAAQD010000017">
    <property type="protein sequence ID" value="GAA1543421.1"/>
    <property type="molecule type" value="Genomic_DNA"/>
</dbReference>